<dbReference type="EMBL" id="ANJA01001971">
    <property type="protein sequence ID" value="ETO73066.1"/>
    <property type="molecule type" value="Genomic_DNA"/>
</dbReference>
<name>A0A081A2F5_PHYNI</name>
<gene>
    <name evidence="1" type="ORF">F444_10973</name>
</gene>
<evidence type="ECO:0000313" key="1">
    <source>
        <dbReference type="EMBL" id="ETO73066.1"/>
    </source>
</evidence>
<proteinExistence type="predicted"/>
<reference evidence="1 2" key="1">
    <citation type="submission" date="2013-11" db="EMBL/GenBank/DDBJ databases">
        <title>The Genome Sequence of Phytophthora parasitica P1976.</title>
        <authorList>
            <consortium name="The Broad Institute Genomics Platform"/>
            <person name="Russ C."/>
            <person name="Tyler B."/>
            <person name="Panabieres F."/>
            <person name="Shan W."/>
            <person name="Tripathy S."/>
            <person name="Grunwald N."/>
            <person name="Machado M."/>
            <person name="Johnson C.S."/>
            <person name="Walker B."/>
            <person name="Young S."/>
            <person name="Zeng Q."/>
            <person name="Gargeya S."/>
            <person name="Fitzgerald M."/>
            <person name="Haas B."/>
            <person name="Abouelleil A."/>
            <person name="Allen A.W."/>
            <person name="Alvarado L."/>
            <person name="Arachchi H.M."/>
            <person name="Berlin A.M."/>
            <person name="Chapman S.B."/>
            <person name="Gainer-Dewar J."/>
            <person name="Goldberg J."/>
            <person name="Griggs A."/>
            <person name="Gujja S."/>
            <person name="Hansen M."/>
            <person name="Howarth C."/>
            <person name="Imamovic A."/>
            <person name="Ireland A."/>
            <person name="Larimer J."/>
            <person name="McCowan C."/>
            <person name="Murphy C."/>
            <person name="Pearson M."/>
            <person name="Poon T.W."/>
            <person name="Priest M."/>
            <person name="Roberts A."/>
            <person name="Saif S."/>
            <person name="Shea T."/>
            <person name="Sisk P."/>
            <person name="Sykes S."/>
            <person name="Wortman J."/>
            <person name="Nusbaum C."/>
            <person name="Birren B."/>
        </authorList>
    </citation>
    <scope>NUCLEOTIDE SEQUENCE [LARGE SCALE GENOMIC DNA]</scope>
    <source>
        <strain evidence="1 2">P1976</strain>
    </source>
</reference>
<sequence>MAFYRDEHFTDTKIWSSKNWSNGVQISTHLAKNSTSSYGGSDVRRQVMKFDFADAHAVNHDGARSQLDETLLASRKRPKIKLLLPAPVRATMPTFLSWSRSTRIRLGR</sequence>
<organism evidence="1 2">
    <name type="scientific">Phytophthora nicotianae P1976</name>
    <dbReference type="NCBI Taxonomy" id="1317066"/>
    <lineage>
        <taxon>Eukaryota</taxon>
        <taxon>Sar</taxon>
        <taxon>Stramenopiles</taxon>
        <taxon>Oomycota</taxon>
        <taxon>Peronosporomycetes</taxon>
        <taxon>Peronosporales</taxon>
        <taxon>Peronosporaceae</taxon>
        <taxon>Phytophthora</taxon>
    </lineage>
</organism>
<accession>A0A081A2F5</accession>
<comment type="caution">
    <text evidence="1">The sequence shown here is derived from an EMBL/GenBank/DDBJ whole genome shotgun (WGS) entry which is preliminary data.</text>
</comment>
<protein>
    <submittedName>
        <fullName evidence="1">Uncharacterized protein</fullName>
    </submittedName>
</protein>
<evidence type="ECO:0000313" key="2">
    <source>
        <dbReference type="Proteomes" id="UP000028582"/>
    </source>
</evidence>
<dbReference type="AlphaFoldDB" id="A0A081A2F5"/>
<dbReference type="Proteomes" id="UP000028582">
    <property type="component" value="Unassembled WGS sequence"/>
</dbReference>